<gene>
    <name evidence="5" type="ORF">GOEFS_091_00680</name>
</gene>
<proteinExistence type="predicted"/>
<dbReference type="InterPro" id="IPR025110">
    <property type="entry name" value="AMP-bd_C"/>
</dbReference>
<evidence type="ECO:0000256" key="3">
    <source>
        <dbReference type="ARBA" id="ARBA00022553"/>
    </source>
</evidence>
<feature type="domain" description="Carrier" evidence="4">
    <location>
        <begin position="2028"/>
        <end position="2103"/>
    </location>
</feature>
<dbReference type="PANTHER" id="PTHR45527:SF1">
    <property type="entry name" value="FATTY ACID SYNTHASE"/>
    <property type="match status" value="1"/>
</dbReference>
<dbReference type="InterPro" id="IPR020845">
    <property type="entry name" value="AMP-binding_CS"/>
</dbReference>
<dbReference type="InterPro" id="IPR000873">
    <property type="entry name" value="AMP-dep_synth/lig_dom"/>
</dbReference>
<dbReference type="PANTHER" id="PTHR45527">
    <property type="entry name" value="NONRIBOSOMAL PEPTIDE SYNTHETASE"/>
    <property type="match status" value="1"/>
</dbReference>
<dbReference type="SUPFAM" id="SSF47336">
    <property type="entry name" value="ACP-like"/>
    <property type="match status" value="2"/>
</dbReference>
<dbReference type="Gene3D" id="3.30.300.30">
    <property type="match status" value="2"/>
</dbReference>
<evidence type="ECO:0000313" key="6">
    <source>
        <dbReference type="Proteomes" id="UP000035034"/>
    </source>
</evidence>
<dbReference type="InterPro" id="IPR045851">
    <property type="entry name" value="AMP-bd_C_sf"/>
</dbReference>
<dbReference type="SUPFAM" id="SSF56801">
    <property type="entry name" value="Acetyl-CoA synthetase-like"/>
    <property type="match status" value="2"/>
</dbReference>
<dbReference type="Proteomes" id="UP000035034">
    <property type="component" value="Unassembled WGS sequence"/>
</dbReference>
<dbReference type="Gene3D" id="3.30.559.10">
    <property type="entry name" value="Chloramphenicol acetyltransferase-like domain"/>
    <property type="match status" value="3"/>
</dbReference>
<dbReference type="Gene3D" id="3.30.559.30">
    <property type="entry name" value="Nonribosomal peptide synthetase, condensation domain"/>
    <property type="match status" value="3"/>
</dbReference>
<dbReference type="InterPro" id="IPR010071">
    <property type="entry name" value="AA_adenyl_dom"/>
</dbReference>
<dbReference type="SUPFAM" id="SSF52777">
    <property type="entry name" value="CoA-dependent acyltransferases"/>
    <property type="match status" value="6"/>
</dbReference>
<dbReference type="GO" id="GO:0005829">
    <property type="term" value="C:cytosol"/>
    <property type="evidence" value="ECO:0007669"/>
    <property type="project" value="TreeGrafter"/>
</dbReference>
<dbReference type="GO" id="GO:0009239">
    <property type="term" value="P:enterobactin biosynthetic process"/>
    <property type="evidence" value="ECO:0007669"/>
    <property type="project" value="TreeGrafter"/>
</dbReference>
<name>H0R3C4_9ACTN</name>
<reference evidence="5 6" key="1">
    <citation type="submission" date="2011-12" db="EMBL/GenBank/DDBJ databases">
        <title>Whole genome shotgun sequence of Gordonia effusa NBRC 100432.</title>
        <authorList>
            <person name="Yoshida I."/>
            <person name="Takarada H."/>
            <person name="Hosoyama A."/>
            <person name="Tsuchikane K."/>
            <person name="Katsumata H."/>
            <person name="Yamazaki S."/>
            <person name="Fujita N."/>
        </authorList>
    </citation>
    <scope>NUCLEOTIDE SEQUENCE [LARGE SCALE GENOMIC DNA]</scope>
    <source>
        <strain evidence="5 6">NBRC 100432</strain>
    </source>
</reference>
<dbReference type="Pfam" id="PF13193">
    <property type="entry name" value="AMP-binding_C"/>
    <property type="match status" value="2"/>
</dbReference>
<dbReference type="InterPro" id="IPR036736">
    <property type="entry name" value="ACP-like_sf"/>
</dbReference>
<dbReference type="Gene3D" id="3.40.50.980">
    <property type="match status" value="4"/>
</dbReference>
<dbReference type="Pfam" id="PF00668">
    <property type="entry name" value="Condensation"/>
    <property type="match status" value="3"/>
</dbReference>
<keyword evidence="6" id="KW-1185">Reference proteome</keyword>
<dbReference type="InterPro" id="IPR020806">
    <property type="entry name" value="PKS_PP-bd"/>
</dbReference>
<dbReference type="RefSeq" id="WP_007318910.1">
    <property type="nucleotide sequence ID" value="NZ_BAEH01000091.1"/>
</dbReference>
<dbReference type="SMART" id="SM00823">
    <property type="entry name" value="PKS_PP"/>
    <property type="match status" value="2"/>
</dbReference>
<dbReference type="GO" id="GO:0043041">
    <property type="term" value="P:amino acid activation for nonribosomal peptide biosynthetic process"/>
    <property type="evidence" value="ECO:0007669"/>
    <property type="project" value="TreeGrafter"/>
</dbReference>
<feature type="non-terminal residue" evidence="5">
    <location>
        <position position="2554"/>
    </location>
</feature>
<dbReference type="GO" id="GO:0047527">
    <property type="term" value="F:2,3-dihydroxybenzoate-serine ligase activity"/>
    <property type="evidence" value="ECO:0007669"/>
    <property type="project" value="TreeGrafter"/>
</dbReference>
<evidence type="ECO:0000259" key="4">
    <source>
        <dbReference type="PROSITE" id="PS50075"/>
    </source>
</evidence>
<dbReference type="Pfam" id="PF00550">
    <property type="entry name" value="PP-binding"/>
    <property type="match status" value="2"/>
</dbReference>
<dbReference type="EMBL" id="BAEH01000091">
    <property type="protein sequence ID" value="GAB19575.1"/>
    <property type="molecule type" value="Genomic_DNA"/>
</dbReference>
<dbReference type="GO" id="GO:0031177">
    <property type="term" value="F:phosphopantetheine binding"/>
    <property type="evidence" value="ECO:0007669"/>
    <property type="project" value="InterPro"/>
</dbReference>
<dbReference type="UniPathway" id="UPA00011"/>
<dbReference type="FunFam" id="1.10.1200.10:FF:000005">
    <property type="entry name" value="Nonribosomal peptide synthetase 1"/>
    <property type="match status" value="1"/>
</dbReference>
<dbReference type="PROSITE" id="PS00455">
    <property type="entry name" value="AMP_BINDING"/>
    <property type="match status" value="2"/>
</dbReference>
<dbReference type="eggNOG" id="COG1020">
    <property type="taxonomic scope" value="Bacteria"/>
</dbReference>
<dbReference type="PROSITE" id="PS50075">
    <property type="entry name" value="CARRIER"/>
    <property type="match status" value="2"/>
</dbReference>
<comment type="caution">
    <text evidence="5">The sequence shown here is derived from an EMBL/GenBank/DDBJ whole genome shotgun (WGS) entry which is preliminary data.</text>
</comment>
<dbReference type="Gene3D" id="2.30.38.10">
    <property type="entry name" value="Luciferase, Domain 3"/>
    <property type="match status" value="2"/>
</dbReference>
<dbReference type="CDD" id="cd19540">
    <property type="entry name" value="LCL_NRPS-like"/>
    <property type="match status" value="2"/>
</dbReference>
<dbReference type="GO" id="GO:0008610">
    <property type="term" value="P:lipid biosynthetic process"/>
    <property type="evidence" value="ECO:0007669"/>
    <property type="project" value="UniProtKB-ARBA"/>
</dbReference>
<organism evidence="5 6">
    <name type="scientific">Gordonia effusa NBRC 100432</name>
    <dbReference type="NCBI Taxonomy" id="1077974"/>
    <lineage>
        <taxon>Bacteria</taxon>
        <taxon>Bacillati</taxon>
        <taxon>Actinomycetota</taxon>
        <taxon>Actinomycetes</taxon>
        <taxon>Mycobacteriales</taxon>
        <taxon>Gordoniaceae</taxon>
        <taxon>Gordonia</taxon>
    </lineage>
</organism>
<protein>
    <submittedName>
        <fullName evidence="5">Putative non-ribosomal peptide synthetase</fullName>
    </submittedName>
</protein>
<dbReference type="PROSITE" id="PS00012">
    <property type="entry name" value="PHOSPHOPANTETHEINE"/>
    <property type="match status" value="2"/>
</dbReference>
<dbReference type="Pfam" id="PF00501">
    <property type="entry name" value="AMP-binding"/>
    <property type="match status" value="2"/>
</dbReference>
<evidence type="ECO:0000256" key="2">
    <source>
        <dbReference type="ARBA" id="ARBA00022450"/>
    </source>
</evidence>
<dbReference type="InterPro" id="IPR023213">
    <property type="entry name" value="CAT-like_dom_sf"/>
</dbReference>
<dbReference type="NCBIfam" id="TIGR01733">
    <property type="entry name" value="AA-adenyl-dom"/>
    <property type="match status" value="2"/>
</dbReference>
<feature type="domain" description="Carrier" evidence="4">
    <location>
        <begin position="968"/>
        <end position="1043"/>
    </location>
</feature>
<keyword evidence="3" id="KW-0597">Phosphoprotein</keyword>
<sequence>MTTADQSAGPIDSASTVLPLTAAQRGMWFAETLSADYSVNIAQYLDIRYAPGELDHDLFARCNEEAGKAAESPYLRIVENDGVPGQVVDVEYDQHVDIIDMRSHADPVAAALKWMRAEYKRPVDLLNDQLVVCALLRVADDRTFWYTRGHHIIIDGFAALTLTRMTADRYNAAKRGIELVEKPAANMAEIVADEKKYLESTRRVSDREYWQERVRGMPERVTLSKVAGIAPVSPDNVVAGSVLDADLQRRIEQLAADAQSSLAVILTAAFSAFLGRMAGTDDVVLSLPVTGRSTAKIKRAGGMLSNLLPVRVTDLAGRTGRDLISATQLELTGALRHQRYRSDDIRRDAGFDGGSYAFGPSINMVFFDEPVAIDGAEVDYRILASGILEDLLINLYQASPGAPLVVDLHGNPNLYTPGELQTHHRRFIAFVERFVADPDAAVRDIDLFLDGERHTVEKFSVGEPPAVSRVAPATVVGAVTAEVAAHPDRVMVTEAGRHWTFGQFDLLAKDFAQRLVDDGVAPGDRVVIALDRGIAQMVAIYGTLYAGAVYVPLDPAAPQVRQRAVIDTVSPRLVVDADYVAGQTFDPAMASGSFVPQRVSPAMPAYVLFTSGSTGTPKGVQVSHAALTAFLRWHLATFPMESSDVMLQKAPFIFDASVPEIFGGAIAGCRTVLVRPGGHADPAYLADLIAAEHVTFVQFVPSLLDAFFDVADAEQLARLDSLRYLILGGEAFDAKLAARATAALPGTVVVNAYGPTEATVDITAHRVADHHGATVPIGRPVNNAVARVLDAQLMPVPVGVAGELYVSGVQLADGYYGQCALTAERFVADPTATGRRLYRTGDRARWNADGTLEYLGREDFQVKIRGQRVELGEIEAVLRAHSSVDFAVAVVRTDGANQVLVGYVKGLRTAPELSGDELRSWSAQHLPSHMVPSTIVVLAEMPVTPSGKLDRAALPKPELTEAEYEFVAPASDIELALAALLSELLGVERIGMRDNLFALGADSLVAARLASRLRSSENINLPLTAVFASRDIGELARAAAAAGAATDRIPLGPMRRGDSIPLSYPQTRLWFINRMDPTSSTYNMPGAVRLGPDTDSAAMSAAVADLLARHESLRTRFPSVGGEPVQEILDVDELDAQAALRVVTVAEDELAAAVDAEAKLGFDLIGHTPMRSTLFIVTNDSGVQVDSVLMVVLHHIAGDGASLRPLITDLLTAYAARRNSLAPDWDPLPIQYADFAIWQREMLGAADDPTSRLGAETSFWERELAGMPDVLALPTDRPRPRVPSGVGAYLDTELPTDLVPQIRELAARLGVTTFTVLHAALSLVLSRLADTDDVAIGTAVAGRDEPETADLVGMFVNTVILRSGVTPSATVAEVIADAHRIRTRALEHANVPFEQVVDAVAPYRSRSHSPLFQVALILQRDSISALTSAGDAIAWLDARPDAAKMDLEIAATEIVGGGKDALAVQFCYATDLFDHASIAEIAGQLTRMLTEMVTDPEQIASRIDIVDGAEIARLTAAPESVASAETVRGLIAVGEAAADPKAPAIMGNGSMTHELFAARTNQLARELISRGIGADDVVAISIPRSHHSVVAMVAVAKAGAAFVMIDPRHPADRRAELIAEGGAVLGLTVTEVTEPARALTWLVLDDANDELQLAGHSGRAIADDELVRPLHPDDMAYILFTSGSTGKPKAAVVNNRAISHLAANSVAKWGLDTSSRMLHVGAPSFDGAMGELWPAMFAGSAIVVADFDSYAGENLERVIATHGATHACMTPAVVATLNPLNIPTFCDVACGGEALPPELVHRWVELGDRRIYNIYGPTEVAVWATCGGPFEMTDDVTIGTAGRGVGALVLDRGLRPVPIGVTGELYLTGDQVGLGYFRRHDLTAGRFVAHPFAVGQRMYRTGDRVTRRADGSFDYHGRNDFQLKIRGQRIEPGELDGALMKHPDVTNAVSVGVPGPAGDKVLASYVTLVPGAIVNSTDLIEYVATHLPEFLVPRAIKIVDEFARTPIGKIDRKQLPSIDFTSTDAFVAPRTQLETVVADIFAQVLGVDTVSVNDSFFDLGGNSLSATKVTARVAAAVDREVPVAALFETETVARVAEYVSGLMAGHPSVPLGPRPRAEVVPLADVQRGMWLLNRADPASPAYNVALALRLTGDLRVDALAEAVSDLVRRHETLRTSYPMINGEPVQVISPADVVLADLDVTPKSVDGDVSAAIMAVTGRGFDITEAAPVRLALLEVAADDYVLVFVVHHISADGASMAPLARDLMIAYAARSAGHAPPWTPLPVQYADFTLWQAERLAAADHNGVTEAQRQLEYWKQRLAGVPETIDLPTDRPRGKNPTFRGGQIDFEIPSELVVSLESIAREHNTTLFMVTQAAYAVLLARLAGRTDLVIGTPFAGRGEQALDGIVGMFVNSLALRTRVDPGVSFTELLAQVRRDDLADMANTDIAFDSIVAETVSATATSHNPLFQVMFWFQNIDFPTLQLGDLQVAPIAEELVAAKVDLQLTLYPNDPAGESGKVGGPMKAQLIYAHDLFDEATADTIAARYLRVLEAVAA</sequence>
<dbReference type="OrthoDB" id="2472181at2"/>
<dbReference type="InterPro" id="IPR001242">
    <property type="entry name" value="Condensation_dom"/>
</dbReference>
<dbReference type="GO" id="GO:0009366">
    <property type="term" value="C:enterobactin synthetase complex"/>
    <property type="evidence" value="ECO:0007669"/>
    <property type="project" value="TreeGrafter"/>
</dbReference>
<evidence type="ECO:0000256" key="1">
    <source>
        <dbReference type="ARBA" id="ARBA00001957"/>
    </source>
</evidence>
<dbReference type="Gene3D" id="1.10.1200.10">
    <property type="entry name" value="ACP-like"/>
    <property type="match status" value="2"/>
</dbReference>
<comment type="cofactor">
    <cofactor evidence="1">
        <name>pantetheine 4'-phosphate</name>
        <dbReference type="ChEBI" id="CHEBI:47942"/>
    </cofactor>
</comment>
<dbReference type="InterPro" id="IPR006162">
    <property type="entry name" value="Ppantetheine_attach_site"/>
</dbReference>
<dbReference type="STRING" id="1077974.GOEFS_091_00680"/>
<evidence type="ECO:0000313" key="5">
    <source>
        <dbReference type="EMBL" id="GAB19575.1"/>
    </source>
</evidence>
<dbReference type="CDD" id="cd05930">
    <property type="entry name" value="A_NRPS"/>
    <property type="match status" value="2"/>
</dbReference>
<dbReference type="InterPro" id="IPR009081">
    <property type="entry name" value="PP-bd_ACP"/>
</dbReference>
<accession>H0R3C4</accession>
<keyword evidence="2" id="KW-0596">Phosphopantetheine</keyword>